<accession>A0A6C0CY22</accession>
<feature type="transmembrane region" description="Helical" evidence="1">
    <location>
        <begin position="100"/>
        <end position="119"/>
    </location>
</feature>
<organism evidence="2">
    <name type="scientific">viral metagenome</name>
    <dbReference type="NCBI Taxonomy" id="1070528"/>
    <lineage>
        <taxon>unclassified sequences</taxon>
        <taxon>metagenomes</taxon>
        <taxon>organismal metagenomes</taxon>
    </lineage>
</organism>
<keyword evidence="1" id="KW-0472">Membrane</keyword>
<proteinExistence type="predicted"/>
<keyword evidence="1" id="KW-0812">Transmembrane</keyword>
<reference evidence="2" key="1">
    <citation type="journal article" date="2020" name="Nature">
        <title>Giant virus diversity and host interactions through global metagenomics.</title>
        <authorList>
            <person name="Schulz F."/>
            <person name="Roux S."/>
            <person name="Paez-Espino D."/>
            <person name="Jungbluth S."/>
            <person name="Walsh D.A."/>
            <person name="Denef V.J."/>
            <person name="McMahon K.D."/>
            <person name="Konstantinidis K.T."/>
            <person name="Eloe-Fadrosh E.A."/>
            <person name="Kyrpides N.C."/>
            <person name="Woyke T."/>
        </authorList>
    </citation>
    <scope>NUCLEOTIDE SEQUENCE</scope>
    <source>
        <strain evidence="2">GVMAG-M-3300023109-53</strain>
    </source>
</reference>
<sequence length="132" mass="15313">MIFNKIQSILITFIHSLLPLFFALIILFSNNIIVLAVTSLIIFLIILSNYLFCDCPITLIEDKYNKNEFSSMIDMMANHTINIFGERYTKNDRSLYTLELLWTSLLLVILKILVILLFISMKTNGFLKSLLK</sequence>
<evidence type="ECO:0000256" key="1">
    <source>
        <dbReference type="SAM" id="Phobius"/>
    </source>
</evidence>
<feature type="transmembrane region" description="Helical" evidence="1">
    <location>
        <begin position="32"/>
        <end position="52"/>
    </location>
</feature>
<dbReference type="AlphaFoldDB" id="A0A6C0CY22"/>
<keyword evidence="1" id="KW-1133">Transmembrane helix</keyword>
<feature type="transmembrane region" description="Helical" evidence="1">
    <location>
        <begin position="6"/>
        <end position="27"/>
    </location>
</feature>
<dbReference type="EMBL" id="MN739502">
    <property type="protein sequence ID" value="QHT08860.1"/>
    <property type="molecule type" value="Genomic_DNA"/>
</dbReference>
<name>A0A6C0CY22_9ZZZZ</name>
<evidence type="ECO:0000313" key="2">
    <source>
        <dbReference type="EMBL" id="QHT08860.1"/>
    </source>
</evidence>
<protein>
    <submittedName>
        <fullName evidence="2">Uncharacterized protein</fullName>
    </submittedName>
</protein>